<dbReference type="GO" id="GO:0051083">
    <property type="term" value="P:'de novo' cotranslational protein folding"/>
    <property type="evidence" value="ECO:0007669"/>
    <property type="project" value="TreeGrafter"/>
</dbReference>
<dbReference type="GO" id="GO:0042162">
    <property type="term" value="F:telomeric DNA binding"/>
    <property type="evidence" value="ECO:0007669"/>
    <property type="project" value="TreeGrafter"/>
</dbReference>
<feature type="region of interest" description="Disordered" evidence="2">
    <location>
        <begin position="588"/>
        <end position="624"/>
    </location>
</feature>
<feature type="compositionally biased region" description="Basic and acidic residues" evidence="2">
    <location>
        <begin position="38"/>
        <end position="47"/>
    </location>
</feature>
<dbReference type="Proteomes" id="UP000309340">
    <property type="component" value="Unassembled WGS sequence"/>
</dbReference>
<evidence type="ECO:0000256" key="1">
    <source>
        <dbReference type="ARBA" id="ARBA00006133"/>
    </source>
</evidence>
<dbReference type="Pfam" id="PF10193">
    <property type="entry name" value="Telomere_reg-2"/>
    <property type="match status" value="1"/>
</dbReference>
<accession>A0A4U0XPE7</accession>
<feature type="domain" description="Telomere length regulation protein conserved" evidence="3">
    <location>
        <begin position="625"/>
        <end position="735"/>
    </location>
</feature>
<dbReference type="AlphaFoldDB" id="A0A4U0XPE7"/>
<protein>
    <recommendedName>
        <fullName evidence="3">Telomere length regulation protein conserved domain-containing protein</fullName>
    </recommendedName>
</protein>
<dbReference type="InterPro" id="IPR038528">
    <property type="entry name" value="TEL2_C_sf"/>
</dbReference>
<dbReference type="OrthoDB" id="10258062at2759"/>
<organism evidence="4 5">
    <name type="scientific">Friedmanniomyces simplex</name>
    <dbReference type="NCBI Taxonomy" id="329884"/>
    <lineage>
        <taxon>Eukaryota</taxon>
        <taxon>Fungi</taxon>
        <taxon>Dikarya</taxon>
        <taxon>Ascomycota</taxon>
        <taxon>Pezizomycotina</taxon>
        <taxon>Dothideomycetes</taxon>
        <taxon>Dothideomycetidae</taxon>
        <taxon>Mycosphaerellales</taxon>
        <taxon>Teratosphaeriaceae</taxon>
        <taxon>Friedmanniomyces</taxon>
    </lineage>
</organism>
<reference evidence="4 5" key="1">
    <citation type="submission" date="2017-03" db="EMBL/GenBank/DDBJ databases">
        <title>Genomes of endolithic fungi from Antarctica.</title>
        <authorList>
            <person name="Coleine C."/>
            <person name="Masonjones S."/>
            <person name="Stajich J.E."/>
        </authorList>
    </citation>
    <scope>NUCLEOTIDE SEQUENCE [LARGE SCALE GENOMIC DNA]</scope>
    <source>
        <strain evidence="4 5">CCFEE 5184</strain>
    </source>
</reference>
<evidence type="ECO:0000313" key="4">
    <source>
        <dbReference type="EMBL" id="TKA79290.1"/>
    </source>
</evidence>
<evidence type="ECO:0000256" key="2">
    <source>
        <dbReference type="SAM" id="MobiDB-lite"/>
    </source>
</evidence>
<dbReference type="Gene3D" id="1.25.40.720">
    <property type="entry name" value="Telomere length regulation protein 2, C-terminal domain"/>
    <property type="match status" value="2"/>
</dbReference>
<sequence>MADFLTAVKTARVIPEKEAEAGLTAVKTSKPQPAQELQKPRGTESTRKTGTPSSSTPVKDAATPEEAVRVLRSQPDAETLLTILRKLSLPDGFPAFHLDAPGPLQAQILNTIVGDTIPSFWPTLQAGEKALVVRCLRNVTGINALLANLRAVSSPGGVSKRSDLAGQRASLIRVTGQVFDGHTVILDLLTNLNRLVTDKIRRDLAQKEIVNLFGSGKVISTVAQAEDAARQSDQSGAPAASWLAVGSEYTGWFGRNIAALFDQKNEIPLGMYGEVRGPGGLLLAKALNLGYQSALVKGLVSEVVSRSKDGFTELMEYVPKYAKRQFLERTLRWLSEFCPSAGAATHTGENISSIAALLTALVQSDQIVCTQHARAICSDPNLTVVLSQPVRRACIATLSGIAPDELQNLLETLMTTFSDRIFIDHSPVLQQDSLAQTLLLAAGCLHRANPVAVLMIARSSGHMQGTSNRLDASGQRARWLGMVVATAISGLVDREGSRMEFGVDEAKTEEALWYLNLVKVQDRVGALSDFGALLARQDKAVKPARKLPSAHAKALPSLNGKLVFGPPRPPTPAQTEVIGERVTELLDDVSDEEDDDLKPYAKPDSDPEDSDEDATLVNRNKPRPPVYVRDLMSMLRDDKTPDRFQLGMKHAAPLIRRKANFGREVKDHAEELMGLLCNLQDPFDTEQFEELKLQAMIAILLSDVDAMGPWLSTHAFVEGYSIAQRCTMLSALGLGGRELAGFKDEDDLNPALPNTGFPSKRLPARLHATYTNAAPNKVSVRLNSTSKKIEDHLMHPLALQAADHSTAHLNAVKVRTFSSRMAVERTKRKPAPNQLAKSFARSFFFPLANRYQQELAAYGLSSVFASAPVVLVTFLKTLALLFHASGPATVGLPELTMEFWDLLLSLRVKAAGDIAVLGAVLFAALTLLDVNTADQRRLLAQEEAKRVVEMQQWVQVVFERAGGGEMVSGGSEEEAKIRTLAAGVLVKIGEMVEEYQKGMFGRITG</sequence>
<dbReference type="EMBL" id="NAJQ01000093">
    <property type="protein sequence ID" value="TKA79290.1"/>
    <property type="molecule type" value="Genomic_DNA"/>
</dbReference>
<dbReference type="PANTHER" id="PTHR15830">
    <property type="entry name" value="TELOMERE LENGTH REGULATION PROTEIN TEL2 FAMILY MEMBER"/>
    <property type="match status" value="1"/>
</dbReference>
<dbReference type="InterPro" id="IPR051970">
    <property type="entry name" value="TEL2_Regulation"/>
</dbReference>
<feature type="compositionally biased region" description="Polar residues" evidence="2">
    <location>
        <begin position="48"/>
        <end position="57"/>
    </location>
</feature>
<dbReference type="GO" id="GO:0005829">
    <property type="term" value="C:cytosol"/>
    <property type="evidence" value="ECO:0007669"/>
    <property type="project" value="TreeGrafter"/>
</dbReference>
<comment type="caution">
    <text evidence="4">The sequence shown here is derived from an EMBL/GenBank/DDBJ whole genome shotgun (WGS) entry which is preliminary data.</text>
</comment>
<evidence type="ECO:0000313" key="5">
    <source>
        <dbReference type="Proteomes" id="UP000309340"/>
    </source>
</evidence>
<dbReference type="STRING" id="329884.A0A4U0XPE7"/>
<dbReference type="PANTHER" id="PTHR15830:SF10">
    <property type="entry name" value="TELOMERE LENGTH REGULATION PROTEIN TEL2 HOMOLOG"/>
    <property type="match status" value="1"/>
</dbReference>
<gene>
    <name evidence="4" type="ORF">B0A55_04234</name>
</gene>
<comment type="similarity">
    <text evidence="1">Belongs to the TEL2 family.</text>
</comment>
<proteinExistence type="inferred from homology"/>
<evidence type="ECO:0000259" key="3">
    <source>
        <dbReference type="Pfam" id="PF10193"/>
    </source>
</evidence>
<dbReference type="InterPro" id="IPR019337">
    <property type="entry name" value="Telomere_length_regulation_dom"/>
</dbReference>
<name>A0A4U0XPE7_9PEZI</name>
<feature type="region of interest" description="Disordered" evidence="2">
    <location>
        <begin position="17"/>
        <end position="66"/>
    </location>
</feature>
<dbReference type="GO" id="GO:0051879">
    <property type="term" value="F:Hsp90 protein binding"/>
    <property type="evidence" value="ECO:0007669"/>
    <property type="project" value="TreeGrafter"/>
</dbReference>
<keyword evidence="5" id="KW-1185">Reference proteome</keyword>